<sequence length="66" mass="7663">MAQYRQWQRGEIFPCRCTPLGNSSFKFGKHLHSETLLARNRITHAMRCCNLQLLPNGKKLFWSLGA</sequence>
<dbReference type="Proteomes" id="UP000244336">
    <property type="component" value="Chromosome 5"/>
</dbReference>
<reference evidence="1 2" key="1">
    <citation type="submission" date="2018-04" db="EMBL/GenBank/DDBJ databases">
        <title>WGS assembly of Panicum hallii var. hallii HAL2.</title>
        <authorList>
            <person name="Lovell J."/>
            <person name="Jenkins J."/>
            <person name="Lowry D."/>
            <person name="Mamidi S."/>
            <person name="Sreedasyam A."/>
            <person name="Weng X."/>
            <person name="Barry K."/>
            <person name="Bonette J."/>
            <person name="Campitelli B."/>
            <person name="Daum C."/>
            <person name="Gordon S."/>
            <person name="Gould B."/>
            <person name="Lipzen A."/>
            <person name="MacQueen A."/>
            <person name="Palacio-Mejia J."/>
            <person name="Plott C."/>
            <person name="Shakirov E."/>
            <person name="Shu S."/>
            <person name="Yoshinaga Y."/>
            <person name="Zane M."/>
            <person name="Rokhsar D."/>
            <person name="Grimwood J."/>
            <person name="Schmutz J."/>
            <person name="Juenger T."/>
        </authorList>
    </citation>
    <scope>NUCLEOTIDE SEQUENCE [LARGE SCALE GENOMIC DNA]</scope>
    <source>
        <strain evidence="2">cv. HAL2</strain>
    </source>
</reference>
<dbReference type="EMBL" id="CM009753">
    <property type="protein sequence ID" value="PUZ58079.1"/>
    <property type="molecule type" value="Genomic_DNA"/>
</dbReference>
<dbReference type="AlphaFoldDB" id="A0A2T7DR83"/>
<evidence type="ECO:0000313" key="1">
    <source>
        <dbReference type="EMBL" id="PUZ58079.1"/>
    </source>
</evidence>
<gene>
    <name evidence="1" type="ORF">GQ55_5G480200</name>
</gene>
<name>A0A2T7DR83_9POAL</name>
<organism evidence="1 2">
    <name type="scientific">Panicum hallii var. hallii</name>
    <dbReference type="NCBI Taxonomy" id="1504633"/>
    <lineage>
        <taxon>Eukaryota</taxon>
        <taxon>Viridiplantae</taxon>
        <taxon>Streptophyta</taxon>
        <taxon>Embryophyta</taxon>
        <taxon>Tracheophyta</taxon>
        <taxon>Spermatophyta</taxon>
        <taxon>Magnoliopsida</taxon>
        <taxon>Liliopsida</taxon>
        <taxon>Poales</taxon>
        <taxon>Poaceae</taxon>
        <taxon>PACMAD clade</taxon>
        <taxon>Panicoideae</taxon>
        <taxon>Panicodae</taxon>
        <taxon>Paniceae</taxon>
        <taxon>Panicinae</taxon>
        <taxon>Panicum</taxon>
        <taxon>Panicum sect. Panicum</taxon>
    </lineage>
</organism>
<evidence type="ECO:0000313" key="2">
    <source>
        <dbReference type="Proteomes" id="UP000244336"/>
    </source>
</evidence>
<protein>
    <submittedName>
        <fullName evidence="1">Uncharacterized protein</fullName>
    </submittedName>
</protein>
<dbReference type="Gramene" id="PUZ58079">
    <property type="protein sequence ID" value="PUZ58079"/>
    <property type="gene ID" value="GQ55_5G480200"/>
</dbReference>
<accession>A0A2T7DR83</accession>
<proteinExistence type="predicted"/>
<keyword evidence="2" id="KW-1185">Reference proteome</keyword>